<feature type="transmembrane region" description="Helical" evidence="1">
    <location>
        <begin position="146"/>
        <end position="167"/>
    </location>
</feature>
<evidence type="ECO:0000313" key="3">
    <source>
        <dbReference type="Proteomes" id="UP000661894"/>
    </source>
</evidence>
<dbReference type="Proteomes" id="UP000661894">
    <property type="component" value="Unassembled WGS sequence"/>
</dbReference>
<keyword evidence="3" id="KW-1185">Reference proteome</keyword>
<proteinExistence type="predicted"/>
<name>A0ABR8YYP5_9MICO</name>
<feature type="transmembrane region" description="Helical" evidence="1">
    <location>
        <begin position="118"/>
        <end position="134"/>
    </location>
</feature>
<accession>A0ABR8YYP5</accession>
<feature type="transmembrane region" description="Helical" evidence="1">
    <location>
        <begin position="216"/>
        <end position="237"/>
    </location>
</feature>
<keyword evidence="1" id="KW-1133">Transmembrane helix</keyword>
<protein>
    <recommendedName>
        <fullName evidence="4">Amino acid permease</fullName>
    </recommendedName>
</protein>
<comment type="caution">
    <text evidence="2">The sequence shown here is derived from an EMBL/GenBank/DDBJ whole genome shotgun (WGS) entry which is preliminary data.</text>
</comment>
<feature type="transmembrane region" description="Helical" evidence="1">
    <location>
        <begin position="361"/>
        <end position="380"/>
    </location>
</feature>
<keyword evidence="1" id="KW-0812">Transmembrane</keyword>
<feature type="transmembrane region" description="Helical" evidence="1">
    <location>
        <begin position="298"/>
        <end position="314"/>
    </location>
</feature>
<dbReference type="InterPro" id="IPR053153">
    <property type="entry name" value="APC_K+_Transporter"/>
</dbReference>
<evidence type="ECO:0008006" key="4">
    <source>
        <dbReference type="Google" id="ProtNLM"/>
    </source>
</evidence>
<gene>
    <name evidence="2" type="ORF">H9624_02510</name>
</gene>
<sequence>MTLDPAAFHRALLARPRGRQRHPAPAAALVALAAPAAASVVGPGMLADDLARWAVLGTVGALGIVLLALGQLPDDAPRGGDGVRTPALLVERVLLLAASAAAAAELLVAAGLALPRPLLAAVLVVLALVARLAVAQPVRRRVTAGLGVLAAVVLAVVVAAGAGAAAAGGPPDPAVRSGLGRSALTRLLAVGGAVAVAGAVLQPALLVTRRRGLPRAAAAGATVVLVVALVGAGLAVGSDALLLGVTDAGLGGWAEPWVAVVLAGGLLAAGTSALSGLPRPPATWPASRGWPAGAAGRRLSTAVAGAAVAVVLLAGGQPWQLVACYAAAVLLLALLALLAGRREWRRRLEILYRPAGRRTARRARALTGVGAGVSAVLLLLAVPHGWPALVAVAAGSAMMWGVSRHDRELRARLALDHVTQDRPLPTVVRAFVVVTELDRPAVRAVTCARAMRATSVEALTVPVDEDAAASLRRQWATLDLPVPLVELAAPPGDTGAGVVAHVAAARRAEPDGIAVVYLPETTARRWWRRLLLGSGPQRLRTRLLALPGTVVTTVPWPTEES</sequence>
<evidence type="ECO:0000313" key="2">
    <source>
        <dbReference type="EMBL" id="MBD8061197.1"/>
    </source>
</evidence>
<dbReference type="RefSeq" id="WP_251838332.1">
    <property type="nucleotide sequence ID" value="NZ_JACSPO010000001.1"/>
</dbReference>
<dbReference type="PANTHER" id="PTHR47704">
    <property type="entry name" value="POTASSIUM TRANSPORTER KIMA"/>
    <property type="match status" value="1"/>
</dbReference>
<feature type="transmembrane region" description="Helical" evidence="1">
    <location>
        <begin position="93"/>
        <end position="112"/>
    </location>
</feature>
<feature type="transmembrane region" description="Helical" evidence="1">
    <location>
        <begin position="320"/>
        <end position="340"/>
    </location>
</feature>
<organism evidence="2 3">
    <name type="scientific">Oceanitalea stevensii</name>
    <dbReference type="NCBI Taxonomy" id="2763072"/>
    <lineage>
        <taxon>Bacteria</taxon>
        <taxon>Bacillati</taxon>
        <taxon>Actinomycetota</taxon>
        <taxon>Actinomycetes</taxon>
        <taxon>Micrococcales</taxon>
        <taxon>Bogoriellaceae</taxon>
        <taxon>Georgenia</taxon>
    </lineage>
</organism>
<reference evidence="2 3" key="1">
    <citation type="submission" date="2020-08" db="EMBL/GenBank/DDBJ databases">
        <title>A Genomic Blueprint of the Chicken Gut Microbiome.</title>
        <authorList>
            <person name="Gilroy R."/>
            <person name="Ravi A."/>
            <person name="Getino M."/>
            <person name="Pursley I."/>
            <person name="Horton D.L."/>
            <person name="Alikhan N.-F."/>
            <person name="Baker D."/>
            <person name="Gharbi K."/>
            <person name="Hall N."/>
            <person name="Watson M."/>
            <person name="Adriaenssens E.M."/>
            <person name="Foster-Nyarko E."/>
            <person name="Jarju S."/>
            <person name="Secka A."/>
            <person name="Antonio M."/>
            <person name="Oren A."/>
            <person name="Chaudhuri R."/>
            <person name="La Ragione R.M."/>
            <person name="Hildebrand F."/>
            <person name="Pallen M.J."/>
        </authorList>
    </citation>
    <scope>NUCLEOTIDE SEQUENCE [LARGE SCALE GENOMIC DNA]</scope>
    <source>
        <strain evidence="2 3">Sa1BUA1</strain>
    </source>
</reference>
<keyword evidence="1" id="KW-0472">Membrane</keyword>
<evidence type="ECO:0000256" key="1">
    <source>
        <dbReference type="SAM" id="Phobius"/>
    </source>
</evidence>
<dbReference type="PANTHER" id="PTHR47704:SF1">
    <property type="entry name" value="POTASSIUM TRANSPORTER KIMA"/>
    <property type="match status" value="1"/>
</dbReference>
<feature type="transmembrane region" description="Helical" evidence="1">
    <location>
        <begin position="257"/>
        <end position="277"/>
    </location>
</feature>
<feature type="transmembrane region" description="Helical" evidence="1">
    <location>
        <begin position="187"/>
        <end position="207"/>
    </location>
</feature>
<feature type="transmembrane region" description="Helical" evidence="1">
    <location>
        <begin position="54"/>
        <end position="72"/>
    </location>
</feature>
<dbReference type="EMBL" id="JACSPO010000001">
    <property type="protein sequence ID" value="MBD8061197.1"/>
    <property type="molecule type" value="Genomic_DNA"/>
</dbReference>